<evidence type="ECO:0000313" key="3">
    <source>
        <dbReference type="Proteomes" id="UP000799750"/>
    </source>
</evidence>
<accession>A0A6A6QL10</accession>
<feature type="domain" description="CCD97-like C-terminal" evidence="1">
    <location>
        <begin position="147"/>
        <end position="201"/>
    </location>
</feature>
<evidence type="ECO:0000313" key="2">
    <source>
        <dbReference type="EMBL" id="KAF2492789.1"/>
    </source>
</evidence>
<dbReference type="Pfam" id="PF09747">
    <property type="entry name" value="CCD97-like_C"/>
    <property type="match status" value="2"/>
</dbReference>
<feature type="domain" description="CCD97-like C-terminal" evidence="1">
    <location>
        <begin position="58"/>
        <end position="125"/>
    </location>
</feature>
<keyword evidence="3" id="KW-1185">Reference proteome</keyword>
<gene>
    <name evidence="2" type="ORF">BU16DRAFT_90857</name>
</gene>
<dbReference type="InterPro" id="IPR018613">
    <property type="entry name" value="Ccdc97-like"/>
</dbReference>
<dbReference type="PANTHER" id="PTHR31840:SF1">
    <property type="entry name" value="COILED-COIL DOMAIN-CONTAINING PROTEIN 97"/>
    <property type="match status" value="1"/>
</dbReference>
<proteinExistence type="predicted"/>
<sequence>MPYFPPGRVLAVENMENMENMEISLPMRPRAESNAQGNPEQSNNTQISAQQYLRLKTRRRRYLDLNPAYFNHELELADVLLYDHLIRRFYTPAENVAADTAKGFADALEADLLRSEAKAEAVKNPNPKHDFVYYRQTNGVIVSADKGEEMDQEEALEAWRFEMRWRFIRGEDDQFNYKTVDENPAYDDPEAEREMQDAYLDAPDDDLDMGVDMDAELTGETGILDY</sequence>
<dbReference type="Proteomes" id="UP000799750">
    <property type="component" value="Unassembled WGS sequence"/>
</dbReference>
<dbReference type="InterPro" id="IPR040233">
    <property type="entry name" value="CCD97-like_C"/>
</dbReference>
<dbReference type="PANTHER" id="PTHR31840">
    <property type="entry name" value="COILED-COIL DOMAIN-CONTAINING PROTEIN 97"/>
    <property type="match status" value="1"/>
</dbReference>
<reference evidence="2" key="1">
    <citation type="journal article" date="2020" name="Stud. Mycol.">
        <title>101 Dothideomycetes genomes: a test case for predicting lifestyles and emergence of pathogens.</title>
        <authorList>
            <person name="Haridas S."/>
            <person name="Albert R."/>
            <person name="Binder M."/>
            <person name="Bloem J."/>
            <person name="Labutti K."/>
            <person name="Salamov A."/>
            <person name="Andreopoulos B."/>
            <person name="Baker S."/>
            <person name="Barry K."/>
            <person name="Bills G."/>
            <person name="Bluhm B."/>
            <person name="Cannon C."/>
            <person name="Castanera R."/>
            <person name="Culley D."/>
            <person name="Daum C."/>
            <person name="Ezra D."/>
            <person name="Gonzalez J."/>
            <person name="Henrissat B."/>
            <person name="Kuo A."/>
            <person name="Liang C."/>
            <person name="Lipzen A."/>
            <person name="Lutzoni F."/>
            <person name="Magnuson J."/>
            <person name="Mondo S."/>
            <person name="Nolan M."/>
            <person name="Ohm R."/>
            <person name="Pangilinan J."/>
            <person name="Park H.-J."/>
            <person name="Ramirez L."/>
            <person name="Alfaro M."/>
            <person name="Sun H."/>
            <person name="Tritt A."/>
            <person name="Yoshinaga Y."/>
            <person name="Zwiers L.-H."/>
            <person name="Turgeon B."/>
            <person name="Goodwin S."/>
            <person name="Spatafora J."/>
            <person name="Crous P."/>
            <person name="Grigoriev I."/>
        </authorList>
    </citation>
    <scope>NUCLEOTIDE SEQUENCE</scope>
    <source>
        <strain evidence="2">CBS 269.34</strain>
    </source>
</reference>
<protein>
    <recommendedName>
        <fullName evidence="1">CCD97-like C-terminal domain-containing protein</fullName>
    </recommendedName>
</protein>
<dbReference type="OrthoDB" id="333176at2759"/>
<name>A0A6A6QL10_9PEZI</name>
<dbReference type="AlphaFoldDB" id="A0A6A6QL10"/>
<dbReference type="EMBL" id="MU004193">
    <property type="protein sequence ID" value="KAF2492789.1"/>
    <property type="molecule type" value="Genomic_DNA"/>
</dbReference>
<evidence type="ECO:0000259" key="1">
    <source>
        <dbReference type="Pfam" id="PF09747"/>
    </source>
</evidence>
<organism evidence="2 3">
    <name type="scientific">Lophium mytilinum</name>
    <dbReference type="NCBI Taxonomy" id="390894"/>
    <lineage>
        <taxon>Eukaryota</taxon>
        <taxon>Fungi</taxon>
        <taxon>Dikarya</taxon>
        <taxon>Ascomycota</taxon>
        <taxon>Pezizomycotina</taxon>
        <taxon>Dothideomycetes</taxon>
        <taxon>Pleosporomycetidae</taxon>
        <taxon>Mytilinidiales</taxon>
        <taxon>Mytilinidiaceae</taxon>
        <taxon>Lophium</taxon>
    </lineage>
</organism>